<dbReference type="Pfam" id="PF00847">
    <property type="entry name" value="AP2"/>
    <property type="match status" value="1"/>
</dbReference>
<dbReference type="PANTHER" id="PTHR31190:SF102">
    <property type="entry name" value="AP2_ERF DOMAIN-CONTAINING PROTEIN"/>
    <property type="match status" value="1"/>
</dbReference>
<dbReference type="GO" id="GO:0009873">
    <property type="term" value="P:ethylene-activated signaling pathway"/>
    <property type="evidence" value="ECO:0007669"/>
    <property type="project" value="InterPro"/>
</dbReference>
<dbReference type="InterPro" id="IPR016177">
    <property type="entry name" value="DNA-bd_dom_sf"/>
</dbReference>
<evidence type="ECO:0000313" key="8">
    <source>
        <dbReference type="EMBL" id="KAG8391523.1"/>
    </source>
</evidence>
<comment type="subcellular location">
    <subcellularLocation>
        <location evidence="1">Nucleus</location>
    </subcellularLocation>
</comment>
<protein>
    <recommendedName>
        <fullName evidence="7">AP2/ERF domain-containing protein</fullName>
    </recommendedName>
</protein>
<evidence type="ECO:0000259" key="7">
    <source>
        <dbReference type="PROSITE" id="PS51032"/>
    </source>
</evidence>
<dbReference type="SMART" id="SM00380">
    <property type="entry name" value="AP2"/>
    <property type="match status" value="1"/>
</dbReference>
<dbReference type="Proteomes" id="UP000826271">
    <property type="component" value="Unassembled WGS sequence"/>
</dbReference>
<keyword evidence="2" id="KW-0611">Plant defense</keyword>
<dbReference type="FunFam" id="3.30.730.10:FF:000001">
    <property type="entry name" value="Ethylene-responsive transcription factor 2"/>
    <property type="match status" value="1"/>
</dbReference>
<keyword evidence="3" id="KW-0805">Transcription regulation</keyword>
<dbReference type="InterPro" id="IPR036955">
    <property type="entry name" value="AP2/ERF_dom_sf"/>
</dbReference>
<organism evidence="8 9">
    <name type="scientific">Buddleja alternifolia</name>
    <dbReference type="NCBI Taxonomy" id="168488"/>
    <lineage>
        <taxon>Eukaryota</taxon>
        <taxon>Viridiplantae</taxon>
        <taxon>Streptophyta</taxon>
        <taxon>Embryophyta</taxon>
        <taxon>Tracheophyta</taxon>
        <taxon>Spermatophyta</taxon>
        <taxon>Magnoliopsida</taxon>
        <taxon>eudicotyledons</taxon>
        <taxon>Gunneridae</taxon>
        <taxon>Pentapetalae</taxon>
        <taxon>asterids</taxon>
        <taxon>lamiids</taxon>
        <taxon>Lamiales</taxon>
        <taxon>Scrophulariaceae</taxon>
        <taxon>Buddlejeae</taxon>
        <taxon>Buddleja</taxon>
    </lineage>
</organism>
<keyword evidence="5" id="KW-0804">Transcription</keyword>
<feature type="domain" description="AP2/ERF" evidence="7">
    <location>
        <begin position="70"/>
        <end position="128"/>
    </location>
</feature>
<dbReference type="GO" id="GO:0003700">
    <property type="term" value="F:DNA-binding transcription factor activity"/>
    <property type="evidence" value="ECO:0007669"/>
    <property type="project" value="InterPro"/>
</dbReference>
<dbReference type="CDD" id="cd00018">
    <property type="entry name" value="AP2"/>
    <property type="match status" value="1"/>
</dbReference>
<keyword evidence="4" id="KW-0238">DNA-binding</keyword>
<keyword evidence="6" id="KW-0539">Nucleus</keyword>
<dbReference type="PRINTS" id="PR00367">
    <property type="entry name" value="ETHRSPELEMNT"/>
</dbReference>
<dbReference type="AlphaFoldDB" id="A0AAV6YIY6"/>
<dbReference type="InterPro" id="IPR001471">
    <property type="entry name" value="AP2/ERF_dom"/>
</dbReference>
<evidence type="ECO:0000256" key="1">
    <source>
        <dbReference type="ARBA" id="ARBA00004123"/>
    </source>
</evidence>
<gene>
    <name evidence="8" type="ORF">BUALT_Bualt01G0196500</name>
</gene>
<evidence type="ECO:0000256" key="3">
    <source>
        <dbReference type="ARBA" id="ARBA00023015"/>
    </source>
</evidence>
<accession>A0AAV6YIY6</accession>
<dbReference type="Gene3D" id="3.30.730.10">
    <property type="entry name" value="AP2/ERF domain"/>
    <property type="match status" value="1"/>
</dbReference>
<dbReference type="GO" id="GO:0003677">
    <property type="term" value="F:DNA binding"/>
    <property type="evidence" value="ECO:0007669"/>
    <property type="project" value="UniProtKB-KW"/>
</dbReference>
<comment type="caution">
    <text evidence="8">The sequence shown here is derived from an EMBL/GenBank/DDBJ whole genome shotgun (WGS) entry which is preliminary data.</text>
</comment>
<dbReference type="InterPro" id="IPR044808">
    <property type="entry name" value="ERF_plant"/>
</dbReference>
<dbReference type="PANTHER" id="PTHR31190">
    <property type="entry name" value="DNA-BINDING DOMAIN"/>
    <property type="match status" value="1"/>
</dbReference>
<dbReference type="EMBL" id="WHWC01000001">
    <property type="protein sequence ID" value="KAG8391523.1"/>
    <property type="molecule type" value="Genomic_DNA"/>
</dbReference>
<dbReference type="GO" id="GO:0006952">
    <property type="term" value="P:defense response"/>
    <property type="evidence" value="ECO:0007669"/>
    <property type="project" value="UniProtKB-KW"/>
</dbReference>
<sequence length="218" mass="24806">MSEFDVALLQSIQHYLLSDSDFLQDFPCDTVPINDDYWSQMINELLCNNDTGEAVAPSHTVKAPPVEWKRYRGVRRRPWGMFAAEIRDPAKKGSRIWLGTYETSEEAALAYDRAAFKQRGTRARVNFPHLIGSDHVLEPVRVTKRRRHISPTLKKDADVFALSGEPKNTCHPNKFPLSAKKSSKKSCQDFRVNEMSLQGGGLIDGRGTRREKEMKTLI</sequence>
<keyword evidence="9" id="KW-1185">Reference proteome</keyword>
<evidence type="ECO:0000256" key="4">
    <source>
        <dbReference type="ARBA" id="ARBA00023125"/>
    </source>
</evidence>
<proteinExistence type="predicted"/>
<name>A0AAV6YIY6_9LAMI</name>
<reference evidence="8" key="1">
    <citation type="submission" date="2019-10" db="EMBL/GenBank/DDBJ databases">
        <authorList>
            <person name="Zhang R."/>
            <person name="Pan Y."/>
            <person name="Wang J."/>
            <person name="Ma R."/>
            <person name="Yu S."/>
        </authorList>
    </citation>
    <scope>NUCLEOTIDE SEQUENCE</scope>
    <source>
        <strain evidence="8">LA-IB0</strain>
        <tissue evidence="8">Leaf</tissue>
    </source>
</reference>
<evidence type="ECO:0000256" key="5">
    <source>
        <dbReference type="ARBA" id="ARBA00023163"/>
    </source>
</evidence>
<dbReference type="PROSITE" id="PS51032">
    <property type="entry name" value="AP2_ERF"/>
    <property type="match status" value="1"/>
</dbReference>
<dbReference type="GO" id="GO:0005634">
    <property type="term" value="C:nucleus"/>
    <property type="evidence" value="ECO:0007669"/>
    <property type="project" value="UniProtKB-SubCell"/>
</dbReference>
<evidence type="ECO:0000256" key="2">
    <source>
        <dbReference type="ARBA" id="ARBA00022821"/>
    </source>
</evidence>
<evidence type="ECO:0000313" key="9">
    <source>
        <dbReference type="Proteomes" id="UP000826271"/>
    </source>
</evidence>
<dbReference type="SUPFAM" id="SSF54171">
    <property type="entry name" value="DNA-binding domain"/>
    <property type="match status" value="1"/>
</dbReference>
<evidence type="ECO:0000256" key="6">
    <source>
        <dbReference type="ARBA" id="ARBA00023242"/>
    </source>
</evidence>